<accession>A0A5R9E8G0</accession>
<dbReference type="Proteomes" id="UP000305921">
    <property type="component" value="Unassembled WGS sequence"/>
</dbReference>
<dbReference type="AlphaFoldDB" id="A0A5R9E8G0"/>
<evidence type="ECO:0000313" key="2">
    <source>
        <dbReference type="Proteomes" id="UP000305921"/>
    </source>
</evidence>
<name>A0A5R9E8G0_9ACTN</name>
<reference evidence="1 2" key="1">
    <citation type="submission" date="2019-05" db="EMBL/GenBank/DDBJ databases">
        <title>Streptomyces marianii sp. nov., a novel marine actinomycete from southern coast of India.</title>
        <authorList>
            <person name="Iniyan A.M."/>
            <person name="Wink J."/>
            <person name="Ramprasad E."/>
            <person name="Ramana C.V."/>
            <person name="Bunk B."/>
            <person name="Sproer C."/>
            <person name="Joseph F.-J.R.S."/>
            <person name="Vincent S.G.P."/>
        </authorList>
    </citation>
    <scope>NUCLEOTIDE SEQUENCE [LARGE SCALE GENOMIC DNA]</scope>
    <source>
        <strain evidence="1 2">ICN19</strain>
    </source>
</reference>
<dbReference type="EMBL" id="VAWE01000001">
    <property type="protein sequence ID" value="TLQ45345.1"/>
    <property type="molecule type" value="Genomic_DNA"/>
</dbReference>
<proteinExistence type="predicted"/>
<protein>
    <submittedName>
        <fullName evidence="1">Uncharacterized protein</fullName>
    </submittedName>
</protein>
<organism evidence="1 2">
    <name type="scientific">Streptomyces marianii</name>
    <dbReference type="NCBI Taxonomy" id="1817406"/>
    <lineage>
        <taxon>Bacteria</taxon>
        <taxon>Bacillati</taxon>
        <taxon>Actinomycetota</taxon>
        <taxon>Actinomycetes</taxon>
        <taxon>Kitasatosporales</taxon>
        <taxon>Streptomycetaceae</taxon>
        <taxon>Streptomyces</taxon>
    </lineage>
</organism>
<sequence>MSTSDWTDLLSNPEGMRELYTRTPTLPECFLFYFHIDERESGITLGFDTRSIPDRPRPEWLRTGFNAFEFFLTFAHVTDLSLSGWNSITDRTIDLSRSTLGGITARVTNSREMISFHASSARLSRARVYLASSGD</sequence>
<dbReference type="Pfam" id="PF15594">
    <property type="entry name" value="Imm50"/>
    <property type="match status" value="1"/>
</dbReference>
<evidence type="ECO:0000313" key="1">
    <source>
        <dbReference type="EMBL" id="TLQ45345.1"/>
    </source>
</evidence>
<dbReference type="RefSeq" id="WP_138054687.1">
    <property type="nucleotide sequence ID" value="NZ_VAWE01000001.1"/>
</dbReference>
<gene>
    <name evidence="1" type="ORF">FEF34_22050</name>
</gene>
<comment type="caution">
    <text evidence="1">The sequence shown here is derived from an EMBL/GenBank/DDBJ whole genome shotgun (WGS) entry which is preliminary data.</text>
</comment>
<dbReference type="InterPro" id="IPR028957">
    <property type="entry name" value="Imm50"/>
</dbReference>
<dbReference type="OrthoDB" id="4229595at2"/>
<keyword evidence="2" id="KW-1185">Reference proteome</keyword>